<dbReference type="Pfam" id="PF12937">
    <property type="entry name" value="F-box-like"/>
    <property type="match status" value="1"/>
</dbReference>
<dbReference type="SMART" id="SM00256">
    <property type="entry name" value="FBOX"/>
    <property type="match status" value="1"/>
</dbReference>
<protein>
    <recommendedName>
        <fullName evidence="1">F-box domain-containing protein</fullName>
    </recommendedName>
</protein>
<dbReference type="EnsemblPlants" id="ORUFI07G12060.1">
    <property type="protein sequence ID" value="ORUFI07G12060.1"/>
    <property type="gene ID" value="ORUFI07G12060"/>
</dbReference>
<dbReference type="OMA" id="NCECYAR"/>
<evidence type="ECO:0000313" key="2">
    <source>
        <dbReference type="EnsemblPlants" id="ORUFI07G12060.1"/>
    </source>
</evidence>
<dbReference type="Proteomes" id="UP000008022">
    <property type="component" value="Unassembled WGS sequence"/>
</dbReference>
<dbReference type="Gene3D" id="1.20.1280.50">
    <property type="match status" value="1"/>
</dbReference>
<dbReference type="STRING" id="4529.A0A0E0Q7B0"/>
<sequence length="299" mass="33359">MDDAIAALPPELVSEILLRLRPDEPEHLFRASLVCKAWLRAICDPVFLRRYRAFHGSPPLLGLLHRLRVIDGDPAPRLARTTAAPSEWSSWPPTTTTNSSRGVCIHRRPVCGARQQLLMMAINPGKSAARSRGEYYRTPYVHPKRCALVGDEIYFTLRNGNTIIEYNWGKNRLSMFDPPTSDLYYIALTVMENGSLGFAGIEGSSLNVWSRKVNPQGAAEWVLCRIIELEKIIPVVDLSDEACVVGSAEGLGVIFVSTGVGLFTIELKSRRVKKVEEPGVYFSVLPYMSFYTPEICKSC</sequence>
<accession>A0A0E0Q7B0</accession>
<reference evidence="3" key="1">
    <citation type="submission" date="2013-06" db="EMBL/GenBank/DDBJ databases">
        <authorList>
            <person name="Zhao Q."/>
        </authorList>
    </citation>
    <scope>NUCLEOTIDE SEQUENCE</scope>
    <source>
        <strain evidence="3">cv. W1943</strain>
    </source>
</reference>
<dbReference type="AlphaFoldDB" id="A0A0E0Q7B0"/>
<evidence type="ECO:0000313" key="3">
    <source>
        <dbReference type="Proteomes" id="UP000008022"/>
    </source>
</evidence>
<evidence type="ECO:0000259" key="1">
    <source>
        <dbReference type="SMART" id="SM00256"/>
    </source>
</evidence>
<dbReference type="PANTHER" id="PTHR32133:SF307">
    <property type="entry name" value="OS08G0299600 PROTEIN"/>
    <property type="match status" value="1"/>
</dbReference>
<feature type="domain" description="F-box" evidence="1">
    <location>
        <begin position="8"/>
        <end position="51"/>
    </location>
</feature>
<organism evidence="2 3">
    <name type="scientific">Oryza rufipogon</name>
    <name type="common">Brownbeard rice</name>
    <name type="synonym">Asian wild rice</name>
    <dbReference type="NCBI Taxonomy" id="4529"/>
    <lineage>
        <taxon>Eukaryota</taxon>
        <taxon>Viridiplantae</taxon>
        <taxon>Streptophyta</taxon>
        <taxon>Embryophyta</taxon>
        <taxon>Tracheophyta</taxon>
        <taxon>Spermatophyta</taxon>
        <taxon>Magnoliopsida</taxon>
        <taxon>Liliopsida</taxon>
        <taxon>Poales</taxon>
        <taxon>Poaceae</taxon>
        <taxon>BOP clade</taxon>
        <taxon>Oryzoideae</taxon>
        <taxon>Oryzeae</taxon>
        <taxon>Oryzinae</taxon>
        <taxon>Oryza</taxon>
    </lineage>
</organism>
<keyword evidence="3" id="KW-1185">Reference proteome</keyword>
<reference evidence="2" key="2">
    <citation type="submission" date="2015-06" db="UniProtKB">
        <authorList>
            <consortium name="EnsemblPlants"/>
        </authorList>
    </citation>
    <scope>IDENTIFICATION</scope>
</reference>
<dbReference type="Gramene" id="ORUFI07G12060.1">
    <property type="protein sequence ID" value="ORUFI07G12060.1"/>
    <property type="gene ID" value="ORUFI07G12060"/>
</dbReference>
<dbReference type="HOGENOM" id="CLU_017945_2_1_1"/>
<dbReference type="InterPro" id="IPR036047">
    <property type="entry name" value="F-box-like_dom_sf"/>
</dbReference>
<name>A0A0E0Q7B0_ORYRU</name>
<proteinExistence type="predicted"/>
<dbReference type="InterPro" id="IPR001810">
    <property type="entry name" value="F-box_dom"/>
</dbReference>
<dbReference type="PANTHER" id="PTHR32133">
    <property type="entry name" value="OS07G0120400 PROTEIN"/>
    <property type="match status" value="1"/>
</dbReference>
<dbReference type="SUPFAM" id="SSF81383">
    <property type="entry name" value="F-box domain"/>
    <property type="match status" value="1"/>
</dbReference>